<evidence type="ECO:0000313" key="6">
    <source>
        <dbReference type="Proteomes" id="UP000184330"/>
    </source>
</evidence>
<feature type="domain" description="SHSP" evidence="4">
    <location>
        <begin position="35"/>
        <end position="188"/>
    </location>
</feature>
<dbReference type="AlphaFoldDB" id="A0A1L7WH33"/>
<keyword evidence="1 5" id="KW-0346">Stress response</keyword>
<dbReference type="InterPro" id="IPR002068">
    <property type="entry name" value="A-crystallin/Hsp20_dom"/>
</dbReference>
<dbReference type="InterPro" id="IPR008978">
    <property type="entry name" value="HSP20-like_chaperone"/>
</dbReference>
<dbReference type="EMBL" id="FJOG01000002">
    <property type="protein sequence ID" value="CZR52078.1"/>
    <property type="molecule type" value="Genomic_DNA"/>
</dbReference>
<gene>
    <name evidence="5" type="ORF">PAC_01955</name>
</gene>
<evidence type="ECO:0000256" key="3">
    <source>
        <dbReference type="RuleBase" id="RU003616"/>
    </source>
</evidence>
<reference evidence="5 6" key="1">
    <citation type="submission" date="2016-03" db="EMBL/GenBank/DDBJ databases">
        <authorList>
            <person name="Ploux O."/>
        </authorList>
    </citation>
    <scope>NUCLEOTIDE SEQUENCE [LARGE SCALE GENOMIC DNA]</scope>
    <source>
        <strain evidence="5 6">UAMH 11012</strain>
    </source>
</reference>
<dbReference type="STRING" id="576137.A0A1L7WH33"/>
<evidence type="ECO:0000256" key="1">
    <source>
        <dbReference type="ARBA" id="ARBA00023016"/>
    </source>
</evidence>
<protein>
    <submittedName>
        <fullName evidence="5">Related to 30 kDa heat shock protein</fullName>
    </submittedName>
</protein>
<dbReference type="Proteomes" id="UP000184330">
    <property type="component" value="Unassembled WGS sequence"/>
</dbReference>
<evidence type="ECO:0000259" key="4">
    <source>
        <dbReference type="PROSITE" id="PS01031"/>
    </source>
</evidence>
<evidence type="ECO:0000256" key="2">
    <source>
        <dbReference type="PROSITE-ProRule" id="PRU00285"/>
    </source>
</evidence>
<keyword evidence="6" id="KW-1185">Reference proteome</keyword>
<comment type="similarity">
    <text evidence="2 3">Belongs to the small heat shock protein (HSP20) family.</text>
</comment>
<dbReference type="CDD" id="cd06464">
    <property type="entry name" value="ACD_sHsps-like"/>
    <property type="match status" value="1"/>
</dbReference>
<organism evidence="5 6">
    <name type="scientific">Phialocephala subalpina</name>
    <dbReference type="NCBI Taxonomy" id="576137"/>
    <lineage>
        <taxon>Eukaryota</taxon>
        <taxon>Fungi</taxon>
        <taxon>Dikarya</taxon>
        <taxon>Ascomycota</taxon>
        <taxon>Pezizomycotina</taxon>
        <taxon>Leotiomycetes</taxon>
        <taxon>Helotiales</taxon>
        <taxon>Mollisiaceae</taxon>
        <taxon>Phialocephala</taxon>
        <taxon>Phialocephala fortinii species complex</taxon>
    </lineage>
</organism>
<dbReference type="Gene3D" id="2.60.40.790">
    <property type="match status" value="1"/>
</dbReference>
<proteinExistence type="inferred from homology"/>
<dbReference type="PROSITE" id="PS01031">
    <property type="entry name" value="SHSP"/>
    <property type="match status" value="1"/>
</dbReference>
<dbReference type="Pfam" id="PF00011">
    <property type="entry name" value="HSP20"/>
    <property type="match status" value="1"/>
</dbReference>
<evidence type="ECO:0000313" key="5">
    <source>
        <dbReference type="EMBL" id="CZR52078.1"/>
    </source>
</evidence>
<dbReference type="InterPro" id="IPR031107">
    <property type="entry name" value="Small_HSP"/>
</dbReference>
<name>A0A1L7WH33_9HELO</name>
<dbReference type="OrthoDB" id="1431247at2759"/>
<dbReference type="PANTHER" id="PTHR11527">
    <property type="entry name" value="HEAT-SHOCK PROTEIN 20 FAMILY MEMBER"/>
    <property type="match status" value="1"/>
</dbReference>
<sequence>MPTRRNTLFPLIEAPQPTNTPDPSFTPPYLIRFSGHHQAISPKYDLIEAPDSFCLHGEVPGVQEDDIEIEFTDPQTMTIRGRSERSYASHIPLMGHIEGTMTRSAITEDSKISSLHETALEDERATLQPPQSQEKYWLFERSVGEFSRAFKFHVYVDQDHVQASMKNGLLSIIIPKAEKRVNCKITIS</sequence>
<accession>A0A1L7WH33</accession>
<dbReference type="SUPFAM" id="SSF49764">
    <property type="entry name" value="HSP20-like chaperones"/>
    <property type="match status" value="1"/>
</dbReference>